<keyword evidence="2 5" id="KW-0285">Flavoprotein</keyword>
<keyword evidence="8" id="KW-1185">Reference proteome</keyword>
<comment type="similarity">
    <text evidence="1 5">Belongs to the flavin oxidoreductase frp family.</text>
</comment>
<dbReference type="PANTHER" id="PTHR43425:SF2">
    <property type="entry name" value="OXYGEN-INSENSITIVE NADPH NITROREDUCTASE"/>
    <property type="match status" value="1"/>
</dbReference>
<accession>A0A7V7PM50</accession>
<feature type="domain" description="Nitroreductase" evidence="6">
    <location>
        <begin position="28"/>
        <end position="182"/>
    </location>
</feature>
<evidence type="ECO:0000256" key="2">
    <source>
        <dbReference type="ARBA" id="ARBA00022630"/>
    </source>
</evidence>
<dbReference type="Pfam" id="PF00881">
    <property type="entry name" value="Nitroreductase"/>
    <property type="match status" value="1"/>
</dbReference>
<dbReference type="PIRSF" id="PIRSF005426">
    <property type="entry name" value="Frp"/>
    <property type="match status" value="1"/>
</dbReference>
<sequence length="266" mass="28082">MEAAWRARYGAAAPAAMPWNETIAGLLAHRSVRAYRGDPLAPGTLEALAAAAQSAPTSSNMQAWSLVAVTEAATKRELARLAAGQKHIEECPLFLVFLADLSRAERLAGREGVRLENLAYLETFLVAAFDAAFAAENALVAAESLGLSTVYIGALRNRPEAVAALLGLPGNSVALFGLCVGHADEPRVPNGVRPRLPQAAVVHCERYDAAKEADLVAAYDRTFAASPNGGPRGWTARVCDRFGPLAALAGRETLKGTLRRLGFPLA</sequence>
<reference evidence="7 8" key="1">
    <citation type="submission" date="2019-09" db="EMBL/GenBank/DDBJ databases">
        <title>YIM 132180 draft genome.</title>
        <authorList>
            <person name="Zhang K."/>
        </authorList>
    </citation>
    <scope>NUCLEOTIDE SEQUENCE [LARGE SCALE GENOMIC DNA]</scope>
    <source>
        <strain evidence="7 8">YIM 132180</strain>
    </source>
</reference>
<dbReference type="SUPFAM" id="SSF55469">
    <property type="entry name" value="FMN-dependent nitroreductase-like"/>
    <property type="match status" value="1"/>
</dbReference>
<dbReference type="GO" id="GO:0016491">
    <property type="term" value="F:oxidoreductase activity"/>
    <property type="evidence" value="ECO:0007669"/>
    <property type="project" value="UniProtKB-UniRule"/>
</dbReference>
<keyword evidence="4 5" id="KW-0560">Oxidoreductase</keyword>
<dbReference type="Gene3D" id="3.40.109.10">
    <property type="entry name" value="NADH Oxidase"/>
    <property type="match status" value="1"/>
</dbReference>
<evidence type="ECO:0000256" key="4">
    <source>
        <dbReference type="ARBA" id="ARBA00023002"/>
    </source>
</evidence>
<dbReference type="Proteomes" id="UP000432089">
    <property type="component" value="Unassembled WGS sequence"/>
</dbReference>
<comment type="caution">
    <text evidence="7">The sequence shown here is derived from an EMBL/GenBank/DDBJ whole genome shotgun (WGS) entry which is preliminary data.</text>
</comment>
<dbReference type="AlphaFoldDB" id="A0A7V7PM50"/>
<evidence type="ECO:0000313" key="8">
    <source>
        <dbReference type="Proteomes" id="UP000432089"/>
    </source>
</evidence>
<keyword evidence="5" id="KW-0521">NADP</keyword>
<gene>
    <name evidence="7" type="ORF">F6X38_17300</name>
</gene>
<proteinExistence type="inferred from homology"/>
<evidence type="ECO:0000313" key="7">
    <source>
        <dbReference type="EMBL" id="KAB0677810.1"/>
    </source>
</evidence>
<dbReference type="InterPro" id="IPR000415">
    <property type="entry name" value="Nitroreductase-like"/>
</dbReference>
<evidence type="ECO:0000259" key="6">
    <source>
        <dbReference type="Pfam" id="PF00881"/>
    </source>
</evidence>
<dbReference type="EMBL" id="VZDO01000015">
    <property type="protein sequence ID" value="KAB0677810.1"/>
    <property type="molecule type" value="Genomic_DNA"/>
</dbReference>
<dbReference type="InterPro" id="IPR029479">
    <property type="entry name" value="Nitroreductase"/>
</dbReference>
<name>A0A7V7PM50_9HYPH</name>
<keyword evidence="3 5" id="KW-0288">FMN</keyword>
<organism evidence="7 8">
    <name type="scientific">Plantimonas leprariae</name>
    <dbReference type="NCBI Taxonomy" id="2615207"/>
    <lineage>
        <taxon>Bacteria</taxon>
        <taxon>Pseudomonadati</taxon>
        <taxon>Pseudomonadota</taxon>
        <taxon>Alphaproteobacteria</taxon>
        <taxon>Hyphomicrobiales</taxon>
        <taxon>Aurantimonadaceae</taxon>
        <taxon>Plantimonas</taxon>
    </lineage>
</organism>
<dbReference type="PANTHER" id="PTHR43425">
    <property type="entry name" value="OXYGEN-INSENSITIVE NADPH NITROREDUCTASE"/>
    <property type="match status" value="1"/>
</dbReference>
<protein>
    <submittedName>
        <fullName evidence="7">NADPH-dependent oxidoreductase</fullName>
    </submittedName>
</protein>
<evidence type="ECO:0000256" key="3">
    <source>
        <dbReference type="ARBA" id="ARBA00022643"/>
    </source>
</evidence>
<evidence type="ECO:0000256" key="5">
    <source>
        <dbReference type="PIRNR" id="PIRNR005426"/>
    </source>
</evidence>
<evidence type="ECO:0000256" key="1">
    <source>
        <dbReference type="ARBA" id="ARBA00008366"/>
    </source>
</evidence>
<dbReference type="InterPro" id="IPR016446">
    <property type="entry name" value="Flavin_OxRdtase_Frp"/>
</dbReference>